<dbReference type="InterPro" id="IPR019734">
    <property type="entry name" value="TPR_rpt"/>
</dbReference>
<name>A0A2W2D386_9ACTN</name>
<dbReference type="SMART" id="SM00028">
    <property type="entry name" value="TPR"/>
    <property type="match status" value="3"/>
</dbReference>
<gene>
    <name evidence="2" type="ORF">C1I99_22965</name>
</gene>
<dbReference type="AlphaFoldDB" id="A0A2W2D386"/>
<accession>A0A2W2D386</accession>
<feature type="region of interest" description="Disordered" evidence="1">
    <location>
        <begin position="773"/>
        <end position="795"/>
    </location>
</feature>
<dbReference type="Gene3D" id="1.25.40.10">
    <property type="entry name" value="Tetratricopeptide repeat domain"/>
    <property type="match status" value="1"/>
</dbReference>
<dbReference type="SUPFAM" id="SSF48452">
    <property type="entry name" value="TPR-like"/>
    <property type="match status" value="1"/>
</dbReference>
<evidence type="ECO:0008006" key="4">
    <source>
        <dbReference type="Google" id="ProtNLM"/>
    </source>
</evidence>
<dbReference type="OrthoDB" id="3348936at2"/>
<dbReference type="Gene3D" id="3.40.50.300">
    <property type="entry name" value="P-loop containing nucleotide triphosphate hydrolases"/>
    <property type="match status" value="1"/>
</dbReference>
<evidence type="ECO:0000313" key="3">
    <source>
        <dbReference type="Proteomes" id="UP000248749"/>
    </source>
</evidence>
<dbReference type="InterPro" id="IPR011990">
    <property type="entry name" value="TPR-like_helical_dom_sf"/>
</dbReference>
<evidence type="ECO:0000256" key="1">
    <source>
        <dbReference type="SAM" id="MobiDB-lite"/>
    </source>
</evidence>
<dbReference type="PANTHER" id="PTHR47691">
    <property type="entry name" value="REGULATOR-RELATED"/>
    <property type="match status" value="1"/>
</dbReference>
<sequence length="795" mass="85134">MTGPARRPRRPRRLSLLLAVGGVLGGTVSAVLGNVTGNLLSELSVAQLGSASAGVIVLGLAAAILVEWRRHQREQAAVADSGEAAPAVGAPTLPWPAGFTGRAGQVDAVIDALRREHAVAVVGRRAVGTSSCAIQAANLCREDFPDGCYYLDLRRGGRPQSAPQVLTALARILGTRPPASGRPDDLLDAADDLRGQLDGRRILLVLDNVDDPAQVRPLLPPTARTCRLLLAGTGALEAQEGVMAYGLTEPDADDAVELFAAAGAAAPVARPHRPDPRTDPAVCDVVELCGRQPRTVAELGRRTAQHGWRHADVRDALRRAVDTAPHQRAATSPATLLVTARDTAYHALTAEARRLWRLMSLSPAPLDRPTIAALAGRRPERVATLLHELATGGFVVGAEGDRYEVRPLLAPYARMHLREDEPVRRRVTAQARLTRHLARRAERHAATLVVAASPVERDRPLPLDDDPYGWFDLHQELLLAVVKVPAGAVRALPRRVRRWWFRLAVALCGWLAHVERLDEWDEVCRTVLATPTADDRPEIAGWAHNELGALRRRRGDPQRAAAALSLAVAERGRRGTAQSRMNLGLVLLDLGQLDDAVEHLELSRRHRSSGDRAGHALTDLGLGAARLARSELEIAHHHLVRAANTFRSLGDARGYAAALTNLVLVHAELGEHLDAAQAWRAALREYESVADPTNRAAALLNAGATLLAAAPGQARRAYEMLAESRRLREGGRPTAGLGRTLLHLGDAAAALGDPGEARRRWVDAAAVCEAAGDEEGQAAADGRLAGDRAPQAHPG</sequence>
<dbReference type="InterPro" id="IPR027417">
    <property type="entry name" value="P-loop_NTPase"/>
</dbReference>
<protein>
    <recommendedName>
        <fullName evidence="4">Tetratricopeptide repeat protein</fullName>
    </recommendedName>
</protein>
<comment type="caution">
    <text evidence="2">The sequence shown here is derived from an EMBL/GenBank/DDBJ whole genome shotgun (WGS) entry which is preliminary data.</text>
</comment>
<keyword evidence="3" id="KW-1185">Reference proteome</keyword>
<evidence type="ECO:0000313" key="2">
    <source>
        <dbReference type="EMBL" id="PZF91726.1"/>
    </source>
</evidence>
<dbReference type="EMBL" id="POUB01000198">
    <property type="protein sequence ID" value="PZF91726.1"/>
    <property type="molecule type" value="Genomic_DNA"/>
</dbReference>
<feature type="compositionally biased region" description="Low complexity" evidence="1">
    <location>
        <begin position="777"/>
        <end position="789"/>
    </location>
</feature>
<dbReference type="Pfam" id="PF13374">
    <property type="entry name" value="TPR_10"/>
    <property type="match status" value="1"/>
</dbReference>
<dbReference type="Proteomes" id="UP000248749">
    <property type="component" value="Unassembled WGS sequence"/>
</dbReference>
<dbReference type="SUPFAM" id="SSF52540">
    <property type="entry name" value="P-loop containing nucleoside triphosphate hydrolases"/>
    <property type="match status" value="1"/>
</dbReference>
<proteinExistence type="predicted"/>
<organism evidence="2 3">
    <name type="scientific">Micromonospora deserti</name>
    <dbReference type="NCBI Taxonomy" id="2070366"/>
    <lineage>
        <taxon>Bacteria</taxon>
        <taxon>Bacillati</taxon>
        <taxon>Actinomycetota</taxon>
        <taxon>Actinomycetes</taxon>
        <taxon>Micromonosporales</taxon>
        <taxon>Micromonosporaceae</taxon>
        <taxon>Micromonospora</taxon>
    </lineage>
</organism>
<dbReference type="RefSeq" id="WP_111136296.1">
    <property type="nucleotide sequence ID" value="NZ_POUB01000198.1"/>
</dbReference>
<dbReference type="PANTHER" id="PTHR47691:SF3">
    <property type="entry name" value="HTH-TYPE TRANSCRIPTIONAL REGULATOR RV0890C-RELATED"/>
    <property type="match status" value="1"/>
</dbReference>
<reference evidence="2 3" key="1">
    <citation type="submission" date="2018-01" db="EMBL/GenBank/DDBJ databases">
        <title>Draft genome sequence of Salinispora sp. 13K206.</title>
        <authorList>
            <person name="Sahin N."/>
            <person name="Saygin H."/>
            <person name="Ay H."/>
        </authorList>
    </citation>
    <scope>NUCLEOTIDE SEQUENCE [LARGE SCALE GENOMIC DNA]</scope>
    <source>
        <strain evidence="2 3">13K206</strain>
    </source>
</reference>